<feature type="binding site" evidence="14">
    <location>
        <position position="168"/>
    </location>
    <ligand>
        <name>substrate</name>
    </ligand>
</feature>
<evidence type="ECO:0000256" key="15">
    <source>
        <dbReference type="PIRSR" id="PIRSR001400-3"/>
    </source>
</evidence>
<dbReference type="SMART" id="SM01193">
    <property type="entry name" value="Enolase_N"/>
    <property type="match status" value="1"/>
</dbReference>
<dbReference type="PANTHER" id="PTHR11902">
    <property type="entry name" value="ENOLASE"/>
    <property type="match status" value="1"/>
</dbReference>
<evidence type="ECO:0000256" key="8">
    <source>
        <dbReference type="ARBA" id="ARBA00022842"/>
    </source>
</evidence>
<comment type="catalytic activity">
    <reaction evidence="12">
        <text>(2R)-2-phosphoglycerate = phosphoenolpyruvate + H2O</text>
        <dbReference type="Rhea" id="RHEA:10164"/>
        <dbReference type="ChEBI" id="CHEBI:15377"/>
        <dbReference type="ChEBI" id="CHEBI:58289"/>
        <dbReference type="ChEBI" id="CHEBI:58702"/>
        <dbReference type="EC" id="4.2.1.11"/>
    </reaction>
</comment>
<dbReference type="PRINTS" id="PR00148">
    <property type="entry name" value="ENOLASE"/>
</dbReference>
<dbReference type="OrthoDB" id="9804716at2"/>
<dbReference type="NCBIfam" id="TIGR01060">
    <property type="entry name" value="eno"/>
    <property type="match status" value="1"/>
</dbReference>
<name>A0A4Z0B4R7_9PSED</name>
<dbReference type="SFLD" id="SFLDS00001">
    <property type="entry name" value="Enolase"/>
    <property type="match status" value="1"/>
</dbReference>
<dbReference type="GO" id="GO:0000015">
    <property type="term" value="C:phosphopyruvate hydratase complex"/>
    <property type="evidence" value="ECO:0007669"/>
    <property type="project" value="InterPro"/>
</dbReference>
<feature type="binding site" evidence="12">
    <location>
        <position position="370"/>
    </location>
    <ligand>
        <name>(2R)-2-phosphoglycerate</name>
        <dbReference type="ChEBI" id="CHEBI:58289"/>
    </ligand>
</feature>
<evidence type="ECO:0000256" key="6">
    <source>
        <dbReference type="ARBA" id="ARBA00022525"/>
    </source>
</evidence>
<feature type="binding site" evidence="14">
    <location>
        <position position="316"/>
    </location>
    <ligand>
        <name>substrate</name>
    </ligand>
</feature>
<dbReference type="GO" id="GO:0000287">
    <property type="term" value="F:magnesium ion binding"/>
    <property type="evidence" value="ECO:0007669"/>
    <property type="project" value="UniProtKB-UniRule"/>
</dbReference>
<feature type="binding site" evidence="14">
    <location>
        <position position="392"/>
    </location>
    <ligand>
        <name>substrate</name>
    </ligand>
</feature>
<dbReference type="PROSITE" id="PS00164">
    <property type="entry name" value="ENOLASE"/>
    <property type="match status" value="1"/>
</dbReference>
<dbReference type="EC" id="4.2.1.11" evidence="3 12"/>
<comment type="subcellular location">
    <subcellularLocation>
        <location evidence="12">Cytoplasm</location>
    </subcellularLocation>
    <subcellularLocation>
        <location evidence="12">Secreted</location>
    </subcellularLocation>
    <subcellularLocation>
        <location evidence="12">Cell surface</location>
    </subcellularLocation>
    <text evidence="12">Fractions of enolase are present in both the cytoplasm and on the cell surface.</text>
</comment>
<feature type="binding site" evidence="12">
    <location>
        <position position="341"/>
    </location>
    <ligand>
        <name>(2R)-2-phosphoglycerate</name>
        <dbReference type="ChEBI" id="CHEBI:58289"/>
    </ligand>
</feature>
<dbReference type="InterPro" id="IPR020810">
    <property type="entry name" value="Enolase_C"/>
</dbReference>
<keyword evidence="19" id="KW-1185">Reference proteome</keyword>
<comment type="cofactor">
    <cofactor evidence="12">
        <name>Mg(2+)</name>
        <dbReference type="ChEBI" id="CHEBI:18420"/>
    </cofactor>
    <text evidence="12">Binds a second Mg(2+) ion via substrate during catalysis.</text>
</comment>
<dbReference type="FunFam" id="3.20.20.120:FF:000001">
    <property type="entry name" value="Enolase"/>
    <property type="match status" value="1"/>
</dbReference>
<dbReference type="SFLD" id="SFLDF00002">
    <property type="entry name" value="enolase"/>
    <property type="match status" value="1"/>
</dbReference>
<feature type="domain" description="Enolase C-terminal TIM barrel" evidence="16">
    <location>
        <begin position="143"/>
        <end position="429"/>
    </location>
</feature>
<reference evidence="18 19" key="1">
    <citation type="journal article" date="2019" name="Syst. Appl. Microbiol.">
        <title>New species of pathogenic Pseudomonas isolated from citrus in Tunisia: Proposal of Pseudomonas kairouanensis sp. nov. and Pseudomonas nabeulensis sp. nov.</title>
        <authorList>
            <person name="Oueslati M."/>
            <person name="Mulet M."/>
            <person name="Gomila M."/>
            <person name="Berge O."/>
            <person name="Hajlaoui M.R."/>
            <person name="Lalucat J."/>
            <person name="Sadfi-Zouaoui N."/>
            <person name="Garcia-Valdes E."/>
        </authorList>
    </citation>
    <scope>NUCLEOTIDE SEQUENCE [LARGE SCALE GENOMIC DNA]</scope>
    <source>
        <strain evidence="18 19">E10B</strain>
    </source>
</reference>
<feature type="binding site" evidence="12 15">
    <location>
        <position position="246"/>
    </location>
    <ligand>
        <name>Mg(2+)</name>
        <dbReference type="ChEBI" id="CHEBI:18420"/>
    </ligand>
</feature>
<dbReference type="RefSeq" id="WP_135308367.1">
    <property type="nucleotide sequence ID" value="NZ_QUZT01000016.1"/>
</dbReference>
<dbReference type="GO" id="GO:0009986">
    <property type="term" value="C:cell surface"/>
    <property type="evidence" value="ECO:0007669"/>
    <property type="project" value="UniProtKB-SubCell"/>
</dbReference>
<keyword evidence="5 12" id="KW-0963">Cytoplasm</keyword>
<dbReference type="AlphaFoldDB" id="A0A4Z0B4R7"/>
<evidence type="ECO:0000256" key="10">
    <source>
        <dbReference type="ARBA" id="ARBA00023239"/>
    </source>
</evidence>
<proteinExistence type="inferred from homology"/>
<evidence type="ECO:0000256" key="4">
    <source>
        <dbReference type="ARBA" id="ARBA00017068"/>
    </source>
</evidence>
<evidence type="ECO:0000256" key="9">
    <source>
        <dbReference type="ARBA" id="ARBA00023152"/>
    </source>
</evidence>
<dbReference type="Gene3D" id="3.20.20.120">
    <property type="entry name" value="Enolase-like C-terminal domain"/>
    <property type="match status" value="1"/>
</dbReference>
<dbReference type="InterPro" id="IPR020809">
    <property type="entry name" value="Enolase_CS"/>
</dbReference>
<evidence type="ECO:0000256" key="13">
    <source>
        <dbReference type="PIRSR" id="PIRSR001400-1"/>
    </source>
</evidence>
<dbReference type="SUPFAM" id="SSF51604">
    <property type="entry name" value="Enolase C-terminal domain-like"/>
    <property type="match status" value="1"/>
</dbReference>
<dbReference type="GO" id="GO:0006096">
    <property type="term" value="P:glycolytic process"/>
    <property type="evidence" value="ECO:0007669"/>
    <property type="project" value="UniProtKB-UniRule"/>
</dbReference>
<comment type="function">
    <text evidence="11 12">Catalyzes the reversible conversion of 2-phosphoglycerate (2-PG) into phosphoenolpyruvate (PEP). It is essential for the degradation of carbohydrates via glycolysis.</text>
</comment>
<comment type="cofactor">
    <cofactor evidence="15">
        <name>Mg(2+)</name>
        <dbReference type="ChEBI" id="CHEBI:18420"/>
    </cofactor>
    <text evidence="15">Mg(2+) is required for catalysis and for stabilizing the dimer.</text>
</comment>
<gene>
    <name evidence="12" type="primary">eno</name>
    <name evidence="18" type="ORF">DYL61_11095</name>
</gene>
<dbReference type="HAMAP" id="MF_00318">
    <property type="entry name" value="Enolase"/>
    <property type="match status" value="1"/>
</dbReference>
<dbReference type="PIRSF" id="PIRSF001400">
    <property type="entry name" value="Enolase"/>
    <property type="match status" value="1"/>
</dbReference>
<dbReference type="SFLD" id="SFLDG00178">
    <property type="entry name" value="enolase"/>
    <property type="match status" value="1"/>
</dbReference>
<feature type="binding site" evidence="12 15">
    <location>
        <position position="316"/>
    </location>
    <ligand>
        <name>Mg(2+)</name>
        <dbReference type="ChEBI" id="CHEBI:18420"/>
    </ligand>
</feature>
<feature type="binding site" evidence="14">
    <location>
        <position position="289"/>
    </location>
    <ligand>
        <name>substrate</name>
    </ligand>
</feature>
<dbReference type="EMBL" id="QUZT01000016">
    <property type="protein sequence ID" value="TFY94026.1"/>
    <property type="molecule type" value="Genomic_DNA"/>
</dbReference>
<evidence type="ECO:0000256" key="14">
    <source>
        <dbReference type="PIRSR" id="PIRSR001400-2"/>
    </source>
</evidence>
<dbReference type="SUPFAM" id="SSF54826">
    <property type="entry name" value="Enolase N-terminal domain-like"/>
    <property type="match status" value="1"/>
</dbReference>
<evidence type="ECO:0000256" key="7">
    <source>
        <dbReference type="ARBA" id="ARBA00022723"/>
    </source>
</evidence>
<comment type="similarity">
    <text evidence="2 12">Belongs to the enolase family.</text>
</comment>
<evidence type="ECO:0000259" key="17">
    <source>
        <dbReference type="SMART" id="SM01193"/>
    </source>
</evidence>
<dbReference type="InterPro" id="IPR000941">
    <property type="entry name" value="Enolase"/>
</dbReference>
<evidence type="ECO:0000259" key="16">
    <source>
        <dbReference type="SMART" id="SM01192"/>
    </source>
</evidence>
<feature type="active site" description="Proton donor" evidence="12 13">
    <location>
        <position position="209"/>
    </location>
</feature>
<keyword evidence="10 12" id="KW-0456">Lyase</keyword>
<feature type="active site" description="Proton acceptor" evidence="12 13">
    <location>
        <position position="341"/>
    </location>
</feature>
<dbReference type="Pfam" id="PF03952">
    <property type="entry name" value="Enolase_N"/>
    <property type="match status" value="1"/>
</dbReference>
<keyword evidence="7 12" id="KW-0479">Metal-binding</keyword>
<accession>A0A4Z0B4R7</accession>
<keyword evidence="9 12" id="KW-0324">Glycolysis</keyword>
<dbReference type="Gene3D" id="3.30.390.10">
    <property type="entry name" value="Enolase-like, N-terminal domain"/>
    <property type="match status" value="1"/>
</dbReference>
<evidence type="ECO:0000256" key="1">
    <source>
        <dbReference type="ARBA" id="ARBA00005031"/>
    </source>
</evidence>
<evidence type="ECO:0000256" key="2">
    <source>
        <dbReference type="ARBA" id="ARBA00009604"/>
    </source>
</evidence>
<feature type="binding site" evidence="12">
    <location>
        <position position="392"/>
    </location>
    <ligand>
        <name>(2R)-2-phosphoglycerate</name>
        <dbReference type="ChEBI" id="CHEBI:58289"/>
    </ligand>
</feature>
<feature type="domain" description="Enolase N-terminal" evidence="17">
    <location>
        <begin position="4"/>
        <end position="134"/>
    </location>
</feature>
<evidence type="ECO:0000256" key="12">
    <source>
        <dbReference type="HAMAP-Rule" id="MF_00318"/>
    </source>
</evidence>
<dbReference type="GO" id="GO:0005576">
    <property type="term" value="C:extracellular region"/>
    <property type="evidence" value="ECO:0007669"/>
    <property type="project" value="UniProtKB-SubCell"/>
</dbReference>
<comment type="subunit">
    <text evidence="12">Component of the RNA degradosome, a multiprotein complex involved in RNA processing and mRNA degradation.</text>
</comment>
<evidence type="ECO:0000256" key="11">
    <source>
        <dbReference type="ARBA" id="ARBA00045763"/>
    </source>
</evidence>
<evidence type="ECO:0000256" key="5">
    <source>
        <dbReference type="ARBA" id="ARBA00022490"/>
    </source>
</evidence>
<feature type="binding site" evidence="14">
    <location>
        <begin position="368"/>
        <end position="371"/>
    </location>
    <ligand>
        <name>substrate</name>
    </ligand>
</feature>
<dbReference type="UniPathway" id="UPA00109">
    <property type="reaction ID" value="UER00187"/>
</dbReference>
<feature type="binding site" evidence="14">
    <location>
        <position position="159"/>
    </location>
    <ligand>
        <name>substrate</name>
    </ligand>
</feature>
<dbReference type="InterPro" id="IPR036849">
    <property type="entry name" value="Enolase-like_C_sf"/>
</dbReference>
<feature type="binding site" evidence="12 15">
    <location>
        <position position="289"/>
    </location>
    <ligand>
        <name>Mg(2+)</name>
        <dbReference type="ChEBI" id="CHEBI:18420"/>
    </ligand>
</feature>
<feature type="binding site" evidence="12">
    <location>
        <position position="167"/>
    </location>
    <ligand>
        <name>(2R)-2-phosphoglycerate</name>
        <dbReference type="ChEBI" id="CHEBI:58289"/>
    </ligand>
</feature>
<keyword evidence="8 12" id="KW-0460">Magnesium</keyword>
<keyword evidence="6 12" id="KW-0964">Secreted</keyword>
<keyword evidence="18" id="KW-0670">Pyruvate</keyword>
<evidence type="ECO:0000313" key="18">
    <source>
        <dbReference type="EMBL" id="TFY94026.1"/>
    </source>
</evidence>
<comment type="pathway">
    <text evidence="1 12">Carbohydrate degradation; glycolysis; pyruvate from D-glyceraldehyde 3-phosphate: step 4/5.</text>
</comment>
<dbReference type="Pfam" id="PF00113">
    <property type="entry name" value="Enolase_C"/>
    <property type="match status" value="1"/>
</dbReference>
<sequence length="429" mass="45579">MAKIVDIKGREVLDSRGNPTVEADVLLDNGIIGSACAPSGASTGSREALELRDGDKSRYLGKGVLKAVANINGPIRDLLLGKDPVDQKALDLAMIKLDGTENKGSLGANAILAVSLAAAKAAAQDQDLPLYAHIANLNGTPGVYSMPVPMMNIINGGEHADNNVDIQEFMVQPVGAKSFSEGLRMGTEIFHHLKAVLKARGLSTAVGDEGGFAPNLASNEDALKVISEAVANAGYKLGTDVTLALDCAASEFYEDGKYNLSGEGQVFNSEGFAEYLKGLTQRYPIISIEDGLDESDWDGWKILTDKIGEKIQLVGDDLFVTNTKILKEGIDKKIANSILIKFNQIGTLTETLEAIQMAKAAGYTAVISHRSGETEDSTIADLAVGTSAGQIKTGSLCRSDRVSKYNQLLRIEEQLAGKAKYNGRGEFRG</sequence>
<evidence type="ECO:0000313" key="19">
    <source>
        <dbReference type="Proteomes" id="UP000297734"/>
    </source>
</evidence>
<dbReference type="InterPro" id="IPR020811">
    <property type="entry name" value="Enolase_N"/>
</dbReference>
<organism evidence="18 19">
    <name type="scientific">Pseudomonas nabeulensis</name>
    <dbReference type="NCBI Taxonomy" id="2293833"/>
    <lineage>
        <taxon>Bacteria</taxon>
        <taxon>Pseudomonadati</taxon>
        <taxon>Pseudomonadota</taxon>
        <taxon>Gammaproteobacteria</taxon>
        <taxon>Pseudomonadales</taxon>
        <taxon>Pseudomonadaceae</taxon>
        <taxon>Pseudomonas</taxon>
    </lineage>
</organism>
<dbReference type="Proteomes" id="UP000297734">
    <property type="component" value="Unassembled WGS sequence"/>
</dbReference>
<dbReference type="CDD" id="cd03313">
    <property type="entry name" value="enolase"/>
    <property type="match status" value="1"/>
</dbReference>
<evidence type="ECO:0000256" key="3">
    <source>
        <dbReference type="ARBA" id="ARBA00012058"/>
    </source>
</evidence>
<comment type="caution">
    <text evidence="18">The sequence shown here is derived from an EMBL/GenBank/DDBJ whole genome shotgun (WGS) entry which is preliminary data.</text>
</comment>
<dbReference type="InterPro" id="IPR029017">
    <property type="entry name" value="Enolase-like_N"/>
</dbReference>
<dbReference type="GO" id="GO:0004634">
    <property type="term" value="F:phosphopyruvate hydratase activity"/>
    <property type="evidence" value="ECO:0007669"/>
    <property type="project" value="UniProtKB-UniRule"/>
</dbReference>
<dbReference type="PANTHER" id="PTHR11902:SF1">
    <property type="entry name" value="ENOLASE"/>
    <property type="match status" value="1"/>
</dbReference>
<dbReference type="SMART" id="SM01192">
    <property type="entry name" value="Enolase_C"/>
    <property type="match status" value="1"/>
</dbReference>
<feature type="binding site" evidence="12">
    <location>
        <position position="371"/>
    </location>
    <ligand>
        <name>(2R)-2-phosphoglycerate</name>
        <dbReference type="ChEBI" id="CHEBI:58289"/>
    </ligand>
</feature>
<dbReference type="FunFam" id="3.30.390.10:FF:000001">
    <property type="entry name" value="Enolase"/>
    <property type="match status" value="1"/>
</dbReference>
<protein>
    <recommendedName>
        <fullName evidence="4 12">Enolase</fullName>
        <ecNumber evidence="3 12">4.2.1.11</ecNumber>
    </recommendedName>
    <alternativeName>
        <fullName evidence="12">2-phospho-D-glycerate hydro-lyase</fullName>
    </alternativeName>
    <alternativeName>
        <fullName evidence="12">2-phosphoglycerate dehydratase</fullName>
    </alternativeName>
</protein>